<feature type="compositionally biased region" description="Polar residues" evidence="1">
    <location>
        <begin position="97"/>
        <end position="107"/>
    </location>
</feature>
<dbReference type="Proteomes" id="UP000184267">
    <property type="component" value="Unassembled WGS sequence"/>
</dbReference>
<accession>A0A1M2W1F5</accession>
<comment type="caution">
    <text evidence="3">The sequence shown here is derived from an EMBL/GenBank/DDBJ whole genome shotgun (WGS) entry which is preliminary data.</text>
</comment>
<feature type="signal peptide" evidence="2">
    <location>
        <begin position="1"/>
        <end position="18"/>
    </location>
</feature>
<keyword evidence="4" id="KW-1185">Reference proteome</keyword>
<evidence type="ECO:0008006" key="5">
    <source>
        <dbReference type="Google" id="ProtNLM"/>
    </source>
</evidence>
<gene>
    <name evidence="3" type="ORF">TRAPUB_9788</name>
</gene>
<sequence length="140" mass="14501">MRFSTILALVTSAALVSATPSPADASLVARSGDGSISLAKRSGCGSTGPLGDGHFVWWITAPCKAGTQMTCQVTDKTGCLPGDTSKIGSVEVDNPDDTTQIAKKSDTNTLPFTCPPGGQVRCQANFNDNDDGPSYSLRVF</sequence>
<feature type="chain" id="PRO_5012047216" description="Ig-like domain-containing protein" evidence="2">
    <location>
        <begin position="19"/>
        <end position="140"/>
    </location>
</feature>
<evidence type="ECO:0000313" key="3">
    <source>
        <dbReference type="EMBL" id="OJT13689.1"/>
    </source>
</evidence>
<keyword evidence="2" id="KW-0732">Signal</keyword>
<evidence type="ECO:0000256" key="1">
    <source>
        <dbReference type="SAM" id="MobiDB-lite"/>
    </source>
</evidence>
<dbReference type="EMBL" id="MNAD01000373">
    <property type="protein sequence ID" value="OJT13689.1"/>
    <property type="molecule type" value="Genomic_DNA"/>
</dbReference>
<dbReference type="OrthoDB" id="2736511at2759"/>
<evidence type="ECO:0000256" key="2">
    <source>
        <dbReference type="SAM" id="SignalP"/>
    </source>
</evidence>
<protein>
    <recommendedName>
        <fullName evidence="5">Ig-like domain-containing protein</fullName>
    </recommendedName>
</protein>
<evidence type="ECO:0000313" key="4">
    <source>
        <dbReference type="Proteomes" id="UP000184267"/>
    </source>
</evidence>
<feature type="region of interest" description="Disordered" evidence="1">
    <location>
        <begin position="88"/>
        <end position="107"/>
    </location>
</feature>
<dbReference type="AlphaFoldDB" id="A0A1M2W1F5"/>
<proteinExistence type="predicted"/>
<dbReference type="OMA" id="WITAPCK"/>
<organism evidence="3 4">
    <name type="scientific">Trametes pubescens</name>
    <name type="common">White-rot fungus</name>
    <dbReference type="NCBI Taxonomy" id="154538"/>
    <lineage>
        <taxon>Eukaryota</taxon>
        <taxon>Fungi</taxon>
        <taxon>Dikarya</taxon>
        <taxon>Basidiomycota</taxon>
        <taxon>Agaricomycotina</taxon>
        <taxon>Agaricomycetes</taxon>
        <taxon>Polyporales</taxon>
        <taxon>Polyporaceae</taxon>
        <taxon>Trametes</taxon>
    </lineage>
</organism>
<reference evidence="3 4" key="1">
    <citation type="submission" date="2016-10" db="EMBL/GenBank/DDBJ databases">
        <title>Genome sequence of the basidiomycete white-rot fungus Trametes pubescens.</title>
        <authorList>
            <person name="Makela M.R."/>
            <person name="Granchi Z."/>
            <person name="Peng M."/>
            <person name="De Vries R.P."/>
            <person name="Grigoriev I."/>
            <person name="Riley R."/>
            <person name="Hilden K."/>
        </authorList>
    </citation>
    <scope>NUCLEOTIDE SEQUENCE [LARGE SCALE GENOMIC DNA]</scope>
    <source>
        <strain evidence="3 4">FBCC735</strain>
    </source>
</reference>
<name>A0A1M2W1F5_TRAPU</name>